<accession>A0A226NGZ1</accession>
<keyword evidence="3" id="KW-1185">Reference proteome</keyword>
<proteinExistence type="predicted"/>
<feature type="region of interest" description="Disordered" evidence="1">
    <location>
        <begin position="513"/>
        <end position="545"/>
    </location>
</feature>
<protein>
    <recommendedName>
        <fullName evidence="4">Negative elongation factor B</fullName>
    </recommendedName>
</protein>
<dbReference type="STRING" id="9009.A0A226NGZ1"/>
<gene>
    <name evidence="2" type="ORF">ASZ78_011594</name>
</gene>
<evidence type="ECO:0000313" key="2">
    <source>
        <dbReference type="EMBL" id="OXB66479.1"/>
    </source>
</evidence>
<dbReference type="Proteomes" id="UP000198323">
    <property type="component" value="Unassembled WGS sequence"/>
</dbReference>
<dbReference type="OrthoDB" id="5548359at2759"/>
<reference evidence="2 3" key="1">
    <citation type="submission" date="2016-07" db="EMBL/GenBank/DDBJ databases">
        <title>Disparate Historic Effective Population Sizes Predicted by Modern Levels of Genome Diversity for the Scaled Quail (Callipepla squamata) and the Northern Bobwhite (Colinus virginianus): Inferences from First and Second Generation Draft Genome Assemblies for Sympatric New World Quail.</title>
        <authorList>
            <person name="Oldeschulte D.L."/>
            <person name="Halley Y.A."/>
            <person name="Bhattarai E.K."/>
            <person name="Brashear W.A."/>
            <person name="Hill J."/>
            <person name="Metz R.P."/>
            <person name="Johnson C.D."/>
            <person name="Rollins D."/>
            <person name="Peterson M.J."/>
            <person name="Bickhart D.M."/>
            <person name="Decker J.E."/>
            <person name="Seabury C.M."/>
        </authorList>
    </citation>
    <scope>NUCLEOTIDE SEQUENCE [LARGE SCALE GENOMIC DNA]</scope>
    <source>
        <strain evidence="2 3">Texas</strain>
        <tissue evidence="2">Leg muscle</tissue>
    </source>
</reference>
<dbReference type="Pfam" id="PF06209">
    <property type="entry name" value="COBRA1"/>
    <property type="match status" value="1"/>
</dbReference>
<dbReference type="InterPro" id="IPR010405">
    <property type="entry name" value="COBRA1"/>
</dbReference>
<dbReference type="EMBL" id="MCFN01000062">
    <property type="protein sequence ID" value="OXB66479.1"/>
    <property type="molecule type" value="Genomic_DNA"/>
</dbReference>
<dbReference type="GO" id="GO:0032021">
    <property type="term" value="C:NELF complex"/>
    <property type="evidence" value="ECO:0007669"/>
    <property type="project" value="TreeGrafter"/>
</dbReference>
<organism evidence="2 3">
    <name type="scientific">Callipepla squamata</name>
    <name type="common">Scaled quail</name>
    <dbReference type="NCBI Taxonomy" id="9009"/>
    <lineage>
        <taxon>Eukaryota</taxon>
        <taxon>Metazoa</taxon>
        <taxon>Chordata</taxon>
        <taxon>Craniata</taxon>
        <taxon>Vertebrata</taxon>
        <taxon>Euteleostomi</taxon>
        <taxon>Archelosauria</taxon>
        <taxon>Archosauria</taxon>
        <taxon>Dinosauria</taxon>
        <taxon>Saurischia</taxon>
        <taxon>Theropoda</taxon>
        <taxon>Coelurosauria</taxon>
        <taxon>Aves</taxon>
        <taxon>Neognathae</taxon>
        <taxon>Galloanserae</taxon>
        <taxon>Galliformes</taxon>
        <taxon>Odontophoridae</taxon>
        <taxon>Callipepla</taxon>
    </lineage>
</organism>
<name>A0A226NGZ1_CALSU</name>
<evidence type="ECO:0008006" key="4">
    <source>
        <dbReference type="Google" id="ProtNLM"/>
    </source>
</evidence>
<dbReference type="AlphaFoldDB" id="A0A226NGZ1"/>
<evidence type="ECO:0000256" key="1">
    <source>
        <dbReference type="SAM" id="MobiDB-lite"/>
    </source>
</evidence>
<sequence length="545" mass="62138">MYAGLQELGVANGEDLKETLTNCTEPLKAIEQFQTENGVLLPSLQSALPFLDLHGTPRLEFHQSVFDELREKLLERVSAIALEGKVEERYKKLEDLLEKSFSLVKMPSIQPVVMCVMKHLPKVPEKKLKLVMADKDLYKACAVEVKRQIWQDNQALFGDEVSPLLKQYILEKENILFSNDISVLHNFFSPSPKARRQGEVVQKLTQMIGKNVKLYDMVLQFLRTLFLRTRNVHYCTLRAELLMSLHDLEISEICTVDPCHKFTWCLDACIREKFVDNKRARELQGFLDGVKKGQEQVLGDLSMILCDPFAINTLALSTIRHLQDLVGQDTLPREAELITKFLPMLMSFVVDDHTFNVDQKLPSEEKGPIPYPSTIPEAFTKFLQENRIACEIGLYYILHITKQRNKNAFLRLLPALVETFSDLAFSDIFLHLLTGNLTLLGDEFAVEEFCTGLFDGFFLTACSRKENVHRHVLRLLLHLHHKVAPAKLESLQKALEPTKQSGEAVKELHNQLTEKLELRKPSPAQVTETPSMELPLPTVPTPASR</sequence>
<comment type="caution">
    <text evidence="2">The sequence shown here is derived from an EMBL/GenBank/DDBJ whole genome shotgun (WGS) entry which is preliminary data.</text>
</comment>
<dbReference type="PANTHER" id="PTHR13503">
    <property type="entry name" value="NEGATIVE ELONGATION FACTOR COMPLEX MEMBER B"/>
    <property type="match status" value="1"/>
</dbReference>
<dbReference type="PANTHER" id="PTHR13503:SF3">
    <property type="entry name" value="NEGATIVE ELONGATION FACTOR B"/>
    <property type="match status" value="1"/>
</dbReference>
<evidence type="ECO:0000313" key="3">
    <source>
        <dbReference type="Proteomes" id="UP000198323"/>
    </source>
</evidence>
<dbReference type="GO" id="GO:0034244">
    <property type="term" value="P:negative regulation of transcription elongation by RNA polymerase II"/>
    <property type="evidence" value="ECO:0007669"/>
    <property type="project" value="TreeGrafter"/>
</dbReference>